<sequence length="170" mass="18981">MPDENEDWFNNLFQAHSEAVFRYFVRRAPVDDAQDLTADVFVIAWRRRNDVPADSELPWLYKTAGYLLANYRRKGRAIPLSPFTDSDFADVSAETSTVHWSDNSTQVDEIAEVLQALSAKDRQILLLSAWEGLSGNEIAGVLGISRSGADAALSRARARLRSAWAVVDAH</sequence>
<dbReference type="AlphaFoldDB" id="A0A3G8ZW94"/>
<dbReference type="KEGG" id="nak:EH165_09195"/>
<proteinExistence type="inferred from homology"/>
<accession>A0A3G8ZW94</accession>
<dbReference type="GO" id="GO:0016987">
    <property type="term" value="F:sigma factor activity"/>
    <property type="evidence" value="ECO:0007669"/>
    <property type="project" value="UniProtKB-KW"/>
</dbReference>
<reference evidence="6 7" key="1">
    <citation type="submission" date="2018-11" db="EMBL/GenBank/DDBJ databases">
        <authorList>
            <person name="Da X."/>
        </authorList>
    </citation>
    <scope>NUCLEOTIDE SEQUENCE [LARGE SCALE GENOMIC DNA]</scope>
    <source>
        <strain evidence="6 7">S14-144</strain>
    </source>
</reference>
<dbReference type="PANTHER" id="PTHR43133:SF25">
    <property type="entry name" value="RNA POLYMERASE SIGMA FACTOR RFAY-RELATED"/>
    <property type="match status" value="1"/>
</dbReference>
<evidence type="ECO:0000256" key="3">
    <source>
        <dbReference type="ARBA" id="ARBA00023082"/>
    </source>
</evidence>
<evidence type="ECO:0000256" key="1">
    <source>
        <dbReference type="ARBA" id="ARBA00010641"/>
    </source>
</evidence>
<keyword evidence="3" id="KW-0731">Sigma factor</keyword>
<evidence type="ECO:0000256" key="4">
    <source>
        <dbReference type="ARBA" id="ARBA00023163"/>
    </source>
</evidence>
<dbReference type="OrthoDB" id="4184921at2"/>
<evidence type="ECO:0000256" key="2">
    <source>
        <dbReference type="ARBA" id="ARBA00023015"/>
    </source>
</evidence>
<dbReference type="CDD" id="cd06171">
    <property type="entry name" value="Sigma70_r4"/>
    <property type="match status" value="1"/>
</dbReference>
<protein>
    <submittedName>
        <fullName evidence="6">Sigma-70 family RNA polymerase sigma factor</fullName>
    </submittedName>
</protein>
<name>A0A3G8ZW94_9ACTN</name>
<comment type="similarity">
    <text evidence="1">Belongs to the sigma-70 factor family. ECF subfamily.</text>
</comment>
<dbReference type="Proteomes" id="UP000268084">
    <property type="component" value="Chromosome"/>
</dbReference>
<organism evidence="6 7">
    <name type="scientific">Nakamurella antarctica</name>
    <dbReference type="NCBI Taxonomy" id="1902245"/>
    <lineage>
        <taxon>Bacteria</taxon>
        <taxon>Bacillati</taxon>
        <taxon>Actinomycetota</taxon>
        <taxon>Actinomycetes</taxon>
        <taxon>Nakamurellales</taxon>
        <taxon>Nakamurellaceae</taxon>
        <taxon>Nakamurella</taxon>
    </lineage>
</organism>
<feature type="domain" description="RNA polymerase sigma factor 70 region 4 type 2" evidence="5">
    <location>
        <begin position="109"/>
        <end position="160"/>
    </location>
</feature>
<dbReference type="InterPro" id="IPR013325">
    <property type="entry name" value="RNA_pol_sigma_r2"/>
</dbReference>
<dbReference type="EMBL" id="CP034170">
    <property type="protein sequence ID" value="AZI58286.1"/>
    <property type="molecule type" value="Genomic_DNA"/>
</dbReference>
<dbReference type="GO" id="GO:0006352">
    <property type="term" value="P:DNA-templated transcription initiation"/>
    <property type="evidence" value="ECO:0007669"/>
    <property type="project" value="InterPro"/>
</dbReference>
<dbReference type="NCBIfam" id="TIGR02937">
    <property type="entry name" value="sigma70-ECF"/>
    <property type="match status" value="1"/>
</dbReference>
<dbReference type="InterPro" id="IPR013249">
    <property type="entry name" value="RNA_pol_sigma70_r4_t2"/>
</dbReference>
<dbReference type="SUPFAM" id="SSF88659">
    <property type="entry name" value="Sigma3 and sigma4 domains of RNA polymerase sigma factors"/>
    <property type="match status" value="1"/>
</dbReference>
<gene>
    <name evidence="6" type="ORF">EH165_09195</name>
</gene>
<keyword evidence="7" id="KW-1185">Reference proteome</keyword>
<dbReference type="PANTHER" id="PTHR43133">
    <property type="entry name" value="RNA POLYMERASE ECF-TYPE SIGMA FACTO"/>
    <property type="match status" value="1"/>
</dbReference>
<dbReference type="InterPro" id="IPR039425">
    <property type="entry name" value="RNA_pol_sigma-70-like"/>
</dbReference>
<dbReference type="InterPro" id="IPR036388">
    <property type="entry name" value="WH-like_DNA-bd_sf"/>
</dbReference>
<dbReference type="InterPro" id="IPR013324">
    <property type="entry name" value="RNA_pol_sigma_r3/r4-like"/>
</dbReference>
<dbReference type="SUPFAM" id="SSF88946">
    <property type="entry name" value="Sigma2 domain of RNA polymerase sigma factors"/>
    <property type="match status" value="1"/>
</dbReference>
<dbReference type="GO" id="GO:0003677">
    <property type="term" value="F:DNA binding"/>
    <property type="evidence" value="ECO:0007669"/>
    <property type="project" value="InterPro"/>
</dbReference>
<keyword evidence="2" id="KW-0805">Transcription regulation</keyword>
<reference evidence="6 7" key="2">
    <citation type="submission" date="2018-12" db="EMBL/GenBank/DDBJ databases">
        <title>Nakamurella antarcticus sp. nov., isolated from Antarctica South Shetland Islands soil.</title>
        <authorList>
            <person name="Peng F."/>
        </authorList>
    </citation>
    <scope>NUCLEOTIDE SEQUENCE [LARGE SCALE GENOMIC DNA]</scope>
    <source>
        <strain evidence="6 7">S14-144</strain>
    </source>
</reference>
<evidence type="ECO:0000313" key="7">
    <source>
        <dbReference type="Proteomes" id="UP000268084"/>
    </source>
</evidence>
<dbReference type="Gene3D" id="1.10.1740.10">
    <property type="match status" value="1"/>
</dbReference>
<keyword evidence="4" id="KW-0804">Transcription</keyword>
<dbReference type="RefSeq" id="WP_124799195.1">
    <property type="nucleotide sequence ID" value="NZ_CP034170.1"/>
</dbReference>
<dbReference type="Pfam" id="PF08281">
    <property type="entry name" value="Sigma70_r4_2"/>
    <property type="match status" value="1"/>
</dbReference>
<dbReference type="InterPro" id="IPR014284">
    <property type="entry name" value="RNA_pol_sigma-70_dom"/>
</dbReference>
<evidence type="ECO:0000259" key="5">
    <source>
        <dbReference type="Pfam" id="PF08281"/>
    </source>
</evidence>
<dbReference type="Gene3D" id="1.10.10.10">
    <property type="entry name" value="Winged helix-like DNA-binding domain superfamily/Winged helix DNA-binding domain"/>
    <property type="match status" value="1"/>
</dbReference>
<evidence type="ECO:0000313" key="6">
    <source>
        <dbReference type="EMBL" id="AZI58286.1"/>
    </source>
</evidence>